<evidence type="ECO:0000313" key="3">
    <source>
        <dbReference type="EMBL" id="PNS18820.1"/>
    </source>
</evidence>
<proteinExistence type="predicted"/>
<dbReference type="AlphaFoldDB" id="A0A2K1QV38"/>
<dbReference type="Gene3D" id="2.60.120.1160">
    <property type="match status" value="1"/>
</dbReference>
<reference evidence="3 4" key="1">
    <citation type="submission" date="2017-06" db="EMBL/GenBank/DDBJ databases">
        <title>Draft genome sequence of a variant of Elsinoe murrayae.</title>
        <authorList>
            <person name="Cheng Q."/>
        </authorList>
    </citation>
    <scope>NUCLEOTIDE SEQUENCE [LARGE SCALE GENOMIC DNA]</scope>
    <source>
        <strain evidence="3 4">CQ-2017a</strain>
    </source>
</reference>
<dbReference type="STRING" id="2082308.A0A2K1QV38"/>
<dbReference type="Pfam" id="PF18271">
    <property type="entry name" value="GH131_N"/>
    <property type="match status" value="1"/>
</dbReference>
<dbReference type="InParanoid" id="A0A2K1QV38"/>
<protein>
    <recommendedName>
        <fullName evidence="2">Glycoside hydrolase 131 catalytic N-terminal domain-containing protein</fullName>
    </recommendedName>
</protein>
<dbReference type="PANTHER" id="PTHR34612:SF2">
    <property type="entry name" value="GLYCOSIDE HYDROLASE 131 CATALYTIC N-TERMINAL DOMAIN-CONTAINING PROTEIN"/>
    <property type="match status" value="1"/>
</dbReference>
<keyword evidence="4" id="KW-1185">Reference proteome</keyword>
<feature type="signal peptide" evidence="1">
    <location>
        <begin position="1"/>
        <end position="21"/>
    </location>
</feature>
<gene>
    <name evidence="3" type="ORF">CAC42_5359</name>
</gene>
<accession>A0A2K1QV38</accession>
<dbReference type="OrthoDB" id="5283326at2759"/>
<dbReference type="PANTHER" id="PTHR34612">
    <property type="entry name" value="GH131_N DOMAIN-CONTAINING PROTEIN"/>
    <property type="match status" value="1"/>
</dbReference>
<feature type="domain" description="Glycoside hydrolase 131 catalytic N-terminal" evidence="2">
    <location>
        <begin position="27"/>
        <end position="292"/>
    </location>
</feature>
<evidence type="ECO:0000259" key="2">
    <source>
        <dbReference type="Pfam" id="PF18271"/>
    </source>
</evidence>
<evidence type="ECO:0000313" key="4">
    <source>
        <dbReference type="Proteomes" id="UP000243797"/>
    </source>
</evidence>
<comment type="caution">
    <text evidence="3">The sequence shown here is derived from an EMBL/GenBank/DDBJ whole genome shotgun (WGS) entry which is preliminary data.</text>
</comment>
<sequence length="304" mass="33050">MPSFIASTLLLAAAVVQGVAAQNCSISFEGRVKQDFELADFDSNVTSVWNPSFVLGRNTKWSQILAFPRKRTNTLFSTSPEFKSIEMTINDGSLFQPNPADNTSVQTGFRRSELIPVVFPVSGADSSSGVKTFHFSLKANPARPLNFSHEYSLVFQEDSSYSTNQFVLKTGTIIGTNGTAGGKPMLLLQGNQNTAETLFAVPFDQRVWHNYGILQDFNANTIRVYYSTGTAPLKARTDAIPNDNSGGGEFHFGMLKKPTGTETDVTKSGFQSSGIDERLSYAGIFQENSEGGCISLGGEVPRSY</sequence>
<evidence type="ECO:0000256" key="1">
    <source>
        <dbReference type="SAM" id="SignalP"/>
    </source>
</evidence>
<dbReference type="InterPro" id="IPR041524">
    <property type="entry name" value="GH131_N"/>
</dbReference>
<dbReference type="Proteomes" id="UP000243797">
    <property type="component" value="Unassembled WGS sequence"/>
</dbReference>
<organism evidence="3 4">
    <name type="scientific">Sphaceloma murrayae</name>
    <dbReference type="NCBI Taxonomy" id="2082308"/>
    <lineage>
        <taxon>Eukaryota</taxon>
        <taxon>Fungi</taxon>
        <taxon>Dikarya</taxon>
        <taxon>Ascomycota</taxon>
        <taxon>Pezizomycotina</taxon>
        <taxon>Dothideomycetes</taxon>
        <taxon>Dothideomycetidae</taxon>
        <taxon>Myriangiales</taxon>
        <taxon>Elsinoaceae</taxon>
        <taxon>Sphaceloma</taxon>
    </lineage>
</organism>
<name>A0A2K1QV38_9PEZI</name>
<keyword evidence="1" id="KW-0732">Signal</keyword>
<feature type="chain" id="PRO_5014438917" description="Glycoside hydrolase 131 catalytic N-terminal domain-containing protein" evidence="1">
    <location>
        <begin position="22"/>
        <end position="304"/>
    </location>
</feature>
<dbReference type="EMBL" id="NKHZ01000039">
    <property type="protein sequence ID" value="PNS18820.1"/>
    <property type="molecule type" value="Genomic_DNA"/>
</dbReference>